<dbReference type="Proteomes" id="UP000580709">
    <property type="component" value="Unassembled WGS sequence"/>
</dbReference>
<reference evidence="1 2" key="1">
    <citation type="submission" date="2020-07" db="EMBL/GenBank/DDBJ databases">
        <authorList>
            <person name="Khare M."/>
        </authorList>
    </citation>
    <scope>NUCLEOTIDE SEQUENCE [LARGE SCALE GENOMIC DNA]</scope>
    <source>
        <strain evidence="1 2">P8776</strain>
    </source>
</reference>
<keyword evidence="2" id="KW-1185">Reference proteome</keyword>
<organism evidence="1 2">
    <name type="scientific">Corynebacterium sanguinis</name>
    <dbReference type="NCBI Taxonomy" id="2594913"/>
    <lineage>
        <taxon>Bacteria</taxon>
        <taxon>Bacillati</taxon>
        <taxon>Actinomycetota</taxon>
        <taxon>Actinomycetes</taxon>
        <taxon>Mycobacteriales</taxon>
        <taxon>Corynebacteriaceae</taxon>
        <taxon>Corynebacterium</taxon>
    </lineage>
</organism>
<dbReference type="Gene3D" id="1.10.1220.10">
    <property type="entry name" value="Met repressor-like"/>
    <property type="match status" value="1"/>
</dbReference>
<name>A0A838X205_9CORY</name>
<comment type="caution">
    <text evidence="1">The sequence shown here is derived from an EMBL/GenBank/DDBJ whole genome shotgun (WGS) entry which is preliminary data.</text>
</comment>
<proteinExistence type="predicted"/>
<dbReference type="InterPro" id="IPR013321">
    <property type="entry name" value="Arc_rbn_hlx_hlx"/>
</dbReference>
<evidence type="ECO:0000313" key="1">
    <source>
        <dbReference type="EMBL" id="MBA4505210.1"/>
    </source>
</evidence>
<dbReference type="AlphaFoldDB" id="A0A838X205"/>
<dbReference type="InterPro" id="IPR010985">
    <property type="entry name" value="Ribbon_hlx_hlx"/>
</dbReference>
<sequence length="69" mass="8009">MTNSMRRHNRPRPTSAKEVLQTPVANTKKLTILVDADLHRKFQLVTIAKGRTMTEVINEFIEDYTTKRP</sequence>
<dbReference type="GO" id="GO:0006355">
    <property type="term" value="P:regulation of DNA-templated transcription"/>
    <property type="evidence" value="ECO:0007669"/>
    <property type="project" value="InterPro"/>
</dbReference>
<protein>
    <recommendedName>
        <fullName evidence="3">Chromosome partitioning protein ParB</fullName>
    </recommendedName>
</protein>
<accession>A0A838X205</accession>
<dbReference type="EMBL" id="JACEOR010000305">
    <property type="protein sequence ID" value="MBA4505210.1"/>
    <property type="molecule type" value="Genomic_DNA"/>
</dbReference>
<gene>
    <name evidence="1" type="ORF">H0H28_07735</name>
</gene>
<evidence type="ECO:0008006" key="3">
    <source>
        <dbReference type="Google" id="ProtNLM"/>
    </source>
</evidence>
<evidence type="ECO:0000313" key="2">
    <source>
        <dbReference type="Proteomes" id="UP000580709"/>
    </source>
</evidence>
<dbReference type="SUPFAM" id="SSF47598">
    <property type="entry name" value="Ribbon-helix-helix"/>
    <property type="match status" value="1"/>
</dbReference>
<dbReference type="RefSeq" id="WP_181729820.1">
    <property type="nucleotide sequence ID" value="NZ_JACEOR010000305.1"/>
</dbReference>